<dbReference type="Proteomes" id="UP000019443">
    <property type="component" value="Plasmid pLPU83d"/>
</dbReference>
<dbReference type="PATRIC" id="fig|348824.6.peg.6163"/>
<protein>
    <submittedName>
        <fullName evidence="1">Uncharacterized protein</fullName>
    </submittedName>
</protein>
<gene>
    <name evidence="1" type="ORF">LPU83_pLPU83d_0527</name>
</gene>
<name>W6RSZ5_9HYPH</name>
<dbReference type="KEGG" id="rhl:LPU83_pLPU83d_0527"/>
<evidence type="ECO:0000313" key="2">
    <source>
        <dbReference type="Proteomes" id="UP000019443"/>
    </source>
</evidence>
<keyword evidence="1" id="KW-0614">Plasmid</keyword>
<dbReference type="RefSeq" id="WP_258579700.1">
    <property type="nucleotide sequence ID" value="NZ_ATTO01000028.1"/>
</dbReference>
<dbReference type="EMBL" id="HG916855">
    <property type="protein sequence ID" value="CDM61898.1"/>
    <property type="molecule type" value="Genomic_DNA"/>
</dbReference>
<accession>W6RSZ5</accession>
<organism evidence="1 2">
    <name type="scientific">Rhizobium favelukesii</name>
    <dbReference type="NCBI Taxonomy" id="348824"/>
    <lineage>
        <taxon>Bacteria</taxon>
        <taxon>Pseudomonadati</taxon>
        <taxon>Pseudomonadota</taxon>
        <taxon>Alphaproteobacteria</taxon>
        <taxon>Hyphomicrobiales</taxon>
        <taxon>Rhizobiaceae</taxon>
        <taxon>Rhizobium/Agrobacterium group</taxon>
        <taxon>Rhizobium</taxon>
    </lineage>
</organism>
<geneLocation type="plasmid" evidence="1 2">
    <name>pLPU83d</name>
</geneLocation>
<dbReference type="AlphaFoldDB" id="W6RSZ5"/>
<sequence>MIYVTRDHVDGMTRRSQSRLNQDGHDCEAVSVERFDISVGAT</sequence>
<proteinExistence type="predicted"/>
<dbReference type="HOGENOM" id="CLU_3256926_0_0_5"/>
<reference evidence="1" key="1">
    <citation type="submission" date="2013-11" db="EMBL/GenBank/DDBJ databases">
        <title>Draft genome sequence of the broad-host-range Rhizobium sp. LPU83 strain, a member of the low-genetic diversity Oregon-like Rhizobium sp. group.</title>
        <authorList>
            <person name="Wibberg D."/>
            <person name="Puehler A."/>
            <person name="Schlueter A."/>
        </authorList>
    </citation>
    <scope>NUCLEOTIDE SEQUENCE [LARGE SCALE GENOMIC DNA]</scope>
    <source>
        <strain evidence="1">LPU83</strain>
        <plasmid evidence="1">pLPU83d</plasmid>
    </source>
</reference>
<evidence type="ECO:0000313" key="1">
    <source>
        <dbReference type="EMBL" id="CDM61898.1"/>
    </source>
</evidence>
<keyword evidence="2" id="KW-1185">Reference proteome</keyword>